<dbReference type="PROSITE" id="PS51670">
    <property type="entry name" value="SHKT"/>
    <property type="match status" value="1"/>
</dbReference>
<dbReference type="SMART" id="SM00702">
    <property type="entry name" value="P4Hc"/>
    <property type="match status" value="1"/>
</dbReference>
<evidence type="ECO:0000256" key="14">
    <source>
        <dbReference type="ARBA" id="ARBA00049169"/>
    </source>
</evidence>
<comment type="subcellular location">
    <subcellularLocation>
        <location evidence="2">Endoplasmic reticulum membrane</location>
        <topology evidence="2">Single-pass type II membrane protein</topology>
    </subcellularLocation>
</comment>
<keyword evidence="5" id="KW-0812">Transmembrane</keyword>
<dbReference type="InterPro" id="IPR006620">
    <property type="entry name" value="Pro_4_hyd_alph"/>
</dbReference>
<feature type="signal peptide" evidence="15">
    <location>
        <begin position="1"/>
        <end position="24"/>
    </location>
</feature>
<dbReference type="Pfam" id="PF01549">
    <property type="entry name" value="ShK"/>
    <property type="match status" value="1"/>
</dbReference>
<evidence type="ECO:0000256" key="6">
    <source>
        <dbReference type="ARBA" id="ARBA00022723"/>
    </source>
</evidence>
<dbReference type="AlphaFoldDB" id="A0AAV3P3N6"/>
<dbReference type="PANTHER" id="PTHR10869">
    <property type="entry name" value="PROLYL 4-HYDROXYLASE ALPHA SUBUNIT"/>
    <property type="match status" value="1"/>
</dbReference>
<keyword evidence="8" id="KW-0223">Dioxygenase</keyword>
<keyword evidence="6" id="KW-0479">Metal-binding</keyword>
<comment type="similarity">
    <text evidence="3">Belongs to the P4HA family.</text>
</comment>
<evidence type="ECO:0000256" key="8">
    <source>
        <dbReference type="ARBA" id="ARBA00022964"/>
    </source>
</evidence>
<feature type="domain" description="ShKT" evidence="16">
    <location>
        <begin position="238"/>
        <end position="278"/>
    </location>
</feature>
<dbReference type="Gene3D" id="2.60.120.620">
    <property type="entry name" value="q2cbj1_9rhob like domain"/>
    <property type="match status" value="1"/>
</dbReference>
<evidence type="ECO:0000256" key="4">
    <source>
        <dbReference type="ARBA" id="ARBA00012269"/>
    </source>
</evidence>
<accession>A0AAV3P3N6</accession>
<keyword evidence="13" id="KW-0472">Membrane</keyword>
<keyword evidence="12" id="KW-0408">Iron</keyword>
<dbReference type="Proteomes" id="UP001454036">
    <property type="component" value="Unassembled WGS sequence"/>
</dbReference>
<evidence type="ECO:0000313" key="17">
    <source>
        <dbReference type="EMBL" id="GAA0144663.1"/>
    </source>
</evidence>
<comment type="cofactor">
    <cofactor evidence="1">
        <name>L-ascorbate</name>
        <dbReference type="ChEBI" id="CHEBI:38290"/>
    </cofactor>
</comment>
<evidence type="ECO:0000256" key="2">
    <source>
        <dbReference type="ARBA" id="ARBA00004648"/>
    </source>
</evidence>
<dbReference type="EMBL" id="BAABME010000676">
    <property type="protein sequence ID" value="GAA0144663.1"/>
    <property type="molecule type" value="Genomic_DNA"/>
</dbReference>
<comment type="caution">
    <text evidence="17">The sequence shown here is derived from an EMBL/GenBank/DDBJ whole genome shotgun (WGS) entry which is preliminary data.</text>
</comment>
<dbReference type="SMART" id="SM00254">
    <property type="entry name" value="ShKT"/>
    <property type="match status" value="1"/>
</dbReference>
<proteinExistence type="inferred from homology"/>
<keyword evidence="10" id="KW-1133">Transmembrane helix</keyword>
<dbReference type="EC" id="1.14.11.2" evidence="4"/>
<evidence type="ECO:0000256" key="1">
    <source>
        <dbReference type="ARBA" id="ARBA00001961"/>
    </source>
</evidence>
<organism evidence="17 18">
    <name type="scientific">Lithospermum erythrorhizon</name>
    <name type="common">Purple gromwell</name>
    <name type="synonym">Lithospermum officinale var. erythrorhizon</name>
    <dbReference type="NCBI Taxonomy" id="34254"/>
    <lineage>
        <taxon>Eukaryota</taxon>
        <taxon>Viridiplantae</taxon>
        <taxon>Streptophyta</taxon>
        <taxon>Embryophyta</taxon>
        <taxon>Tracheophyta</taxon>
        <taxon>Spermatophyta</taxon>
        <taxon>Magnoliopsida</taxon>
        <taxon>eudicotyledons</taxon>
        <taxon>Gunneridae</taxon>
        <taxon>Pentapetalae</taxon>
        <taxon>asterids</taxon>
        <taxon>lamiids</taxon>
        <taxon>Boraginales</taxon>
        <taxon>Boraginaceae</taxon>
        <taxon>Boraginoideae</taxon>
        <taxon>Lithospermeae</taxon>
        <taxon>Lithospermum</taxon>
    </lineage>
</organism>
<reference evidence="17 18" key="1">
    <citation type="submission" date="2024-01" db="EMBL/GenBank/DDBJ databases">
        <title>The complete chloroplast genome sequence of Lithospermum erythrorhizon: insights into the phylogenetic relationship among Boraginaceae species and the maternal lineages of purple gromwells.</title>
        <authorList>
            <person name="Okada T."/>
            <person name="Watanabe K."/>
        </authorList>
    </citation>
    <scope>NUCLEOTIDE SEQUENCE [LARGE SCALE GENOMIC DNA]</scope>
</reference>
<dbReference type="InterPro" id="IPR045054">
    <property type="entry name" value="P4HA-like"/>
</dbReference>
<keyword evidence="9" id="KW-0735">Signal-anchor</keyword>
<dbReference type="PANTHER" id="PTHR10869:SF102">
    <property type="entry name" value="PROLYL 4-HYDROXYLASE 12-RELATED"/>
    <property type="match status" value="1"/>
</dbReference>
<evidence type="ECO:0000256" key="12">
    <source>
        <dbReference type="ARBA" id="ARBA00023004"/>
    </source>
</evidence>
<evidence type="ECO:0000256" key="15">
    <source>
        <dbReference type="SAM" id="SignalP"/>
    </source>
</evidence>
<protein>
    <recommendedName>
        <fullName evidence="4">procollagen-proline 4-dioxygenase</fullName>
        <ecNumber evidence="4">1.14.11.2</ecNumber>
    </recommendedName>
</protein>
<evidence type="ECO:0000256" key="5">
    <source>
        <dbReference type="ARBA" id="ARBA00022692"/>
    </source>
</evidence>
<dbReference type="GO" id="GO:0005789">
    <property type="term" value="C:endoplasmic reticulum membrane"/>
    <property type="evidence" value="ECO:0007669"/>
    <property type="project" value="UniProtKB-SubCell"/>
</dbReference>
<keyword evidence="7" id="KW-0256">Endoplasmic reticulum</keyword>
<evidence type="ECO:0000256" key="13">
    <source>
        <dbReference type="ARBA" id="ARBA00023136"/>
    </source>
</evidence>
<keyword evidence="18" id="KW-1185">Reference proteome</keyword>
<comment type="catalytic activity">
    <reaction evidence="14">
        <text>L-prolyl-[collagen] + 2-oxoglutarate + O2 = trans-4-hydroxy-L-prolyl-[collagen] + succinate + CO2</text>
        <dbReference type="Rhea" id="RHEA:18945"/>
        <dbReference type="Rhea" id="RHEA-COMP:11676"/>
        <dbReference type="Rhea" id="RHEA-COMP:11680"/>
        <dbReference type="ChEBI" id="CHEBI:15379"/>
        <dbReference type="ChEBI" id="CHEBI:16526"/>
        <dbReference type="ChEBI" id="CHEBI:16810"/>
        <dbReference type="ChEBI" id="CHEBI:30031"/>
        <dbReference type="ChEBI" id="CHEBI:50342"/>
        <dbReference type="ChEBI" id="CHEBI:61965"/>
        <dbReference type="EC" id="1.14.11.2"/>
    </reaction>
</comment>
<evidence type="ECO:0000256" key="3">
    <source>
        <dbReference type="ARBA" id="ARBA00006511"/>
    </source>
</evidence>
<name>A0AAV3P3N6_LITER</name>
<evidence type="ECO:0000256" key="7">
    <source>
        <dbReference type="ARBA" id="ARBA00022824"/>
    </source>
</evidence>
<evidence type="ECO:0000256" key="10">
    <source>
        <dbReference type="ARBA" id="ARBA00022989"/>
    </source>
</evidence>
<keyword evidence="11" id="KW-0560">Oxidoreductase</keyword>
<evidence type="ECO:0000313" key="18">
    <source>
        <dbReference type="Proteomes" id="UP001454036"/>
    </source>
</evidence>
<dbReference type="InterPro" id="IPR003582">
    <property type="entry name" value="ShKT_dom"/>
</dbReference>
<dbReference type="GO" id="GO:0031418">
    <property type="term" value="F:L-ascorbic acid binding"/>
    <property type="evidence" value="ECO:0007669"/>
    <property type="project" value="InterPro"/>
</dbReference>
<evidence type="ECO:0000256" key="11">
    <source>
        <dbReference type="ARBA" id="ARBA00023002"/>
    </source>
</evidence>
<feature type="chain" id="PRO_5043651918" description="procollagen-proline 4-dioxygenase" evidence="15">
    <location>
        <begin position="25"/>
        <end position="278"/>
    </location>
</feature>
<sequence>MTSQLISLILLLIITANYSWSLLAQSNQKELRPKEVNQDPIIQLGSHRQSSNVDPSKVRQLSWRPRVFLYEGFISEEECDSLISGDNELASLIDEKLSGWSFMPKENGRPLQVLRSQREDENVRYIYFSNMSSQHLNAPAVATIILYLSNVTQGGQIFFPKLENEGWPDCKKTHNILRPIKGNAILFFNLHLNATPDDVSLHTSCPIHEGEMWFASKQFLLQPVSTGNDVLQNNDDGCSDEDESCPRWAAIGECQRNPVFMIGSPDYYGTCRKSCNVC</sequence>
<evidence type="ECO:0000259" key="16">
    <source>
        <dbReference type="PROSITE" id="PS51670"/>
    </source>
</evidence>
<keyword evidence="15" id="KW-0732">Signal</keyword>
<dbReference type="GO" id="GO:0004656">
    <property type="term" value="F:procollagen-proline 4-dioxygenase activity"/>
    <property type="evidence" value="ECO:0007669"/>
    <property type="project" value="UniProtKB-EC"/>
</dbReference>
<evidence type="ECO:0000256" key="9">
    <source>
        <dbReference type="ARBA" id="ARBA00022968"/>
    </source>
</evidence>
<dbReference type="GO" id="GO:0005506">
    <property type="term" value="F:iron ion binding"/>
    <property type="evidence" value="ECO:0007669"/>
    <property type="project" value="InterPro"/>
</dbReference>
<gene>
    <name evidence="17" type="ORF">LIER_05050</name>
</gene>